<evidence type="ECO:0000259" key="1">
    <source>
        <dbReference type="PROSITE" id="PS50943"/>
    </source>
</evidence>
<dbReference type="Proteomes" id="UP000748108">
    <property type="component" value="Unassembled WGS sequence"/>
</dbReference>
<comment type="caution">
    <text evidence="2">The sequence shown here is derived from an EMBL/GenBank/DDBJ whole genome shotgun (WGS) entry which is preliminary data.</text>
</comment>
<evidence type="ECO:0000313" key="3">
    <source>
        <dbReference type="Proteomes" id="UP000748108"/>
    </source>
</evidence>
<dbReference type="InterPro" id="IPR001387">
    <property type="entry name" value="Cro/C1-type_HTH"/>
</dbReference>
<proteinExistence type="predicted"/>
<dbReference type="CDD" id="cd00093">
    <property type="entry name" value="HTH_XRE"/>
    <property type="match status" value="1"/>
</dbReference>
<protein>
    <submittedName>
        <fullName evidence="2">Helix-turn-helix domain-containing protein</fullName>
    </submittedName>
</protein>
<feature type="domain" description="HTH cro/C1-type" evidence="1">
    <location>
        <begin position="4"/>
        <end position="58"/>
    </location>
</feature>
<dbReference type="PROSITE" id="PS50943">
    <property type="entry name" value="HTH_CROC1"/>
    <property type="match status" value="1"/>
</dbReference>
<organism evidence="2 3">
    <name type="scientific">Hydrogenibacillus schlegelii</name>
    <name type="common">Bacillus schlegelii</name>
    <dbReference type="NCBI Taxonomy" id="1484"/>
    <lineage>
        <taxon>Bacteria</taxon>
        <taxon>Bacillati</taxon>
        <taxon>Bacillota</taxon>
        <taxon>Bacilli</taxon>
        <taxon>Bacillales</taxon>
        <taxon>Bacillales Family X. Incertae Sedis</taxon>
        <taxon>Hydrogenibacillus</taxon>
    </lineage>
</organism>
<dbReference type="EMBL" id="JAHHQF010000037">
    <property type="protein sequence ID" value="MBT9281304.1"/>
    <property type="molecule type" value="Genomic_DNA"/>
</dbReference>
<dbReference type="Pfam" id="PF01381">
    <property type="entry name" value="HTH_3"/>
    <property type="match status" value="1"/>
</dbReference>
<dbReference type="AlphaFoldDB" id="A0A947GAN8"/>
<dbReference type="InterPro" id="IPR010982">
    <property type="entry name" value="Lambda_DNA-bd_dom_sf"/>
</dbReference>
<gene>
    <name evidence="2" type="ORF">KM312_01385</name>
</gene>
<dbReference type="GO" id="GO:0003677">
    <property type="term" value="F:DNA binding"/>
    <property type="evidence" value="ECO:0007669"/>
    <property type="project" value="InterPro"/>
</dbReference>
<dbReference type="Gene3D" id="1.10.260.40">
    <property type="entry name" value="lambda repressor-like DNA-binding domains"/>
    <property type="match status" value="1"/>
</dbReference>
<name>A0A947GAN8_HYDSH</name>
<dbReference type="SMART" id="SM00530">
    <property type="entry name" value="HTH_XRE"/>
    <property type="match status" value="1"/>
</dbReference>
<accession>A0A947GAN8</accession>
<dbReference type="SUPFAM" id="SSF47413">
    <property type="entry name" value="lambda repressor-like DNA-binding domains"/>
    <property type="match status" value="1"/>
</dbReference>
<reference evidence="2" key="1">
    <citation type="journal article" date="2021" name="Microbiology">
        <title>Metagenomic Analysis of the Microbial Community in the Underground Coal Fire Area (Kemerovo Region, Russia) Revealed Predominance of Thermophilic Members of the Phyla Deinococcus-thermus, Aquificae, and Firmicutes.</title>
        <authorList>
            <person name="Kadnikov V."/>
            <person name="Mardanov A.V."/>
            <person name="Beletsky A.V."/>
            <person name="Karnachuk O.V."/>
            <person name="Ravin N.V."/>
        </authorList>
    </citation>
    <scope>NUCLEOTIDE SEQUENCE</scope>
    <source>
        <strain evidence="2">RBS10-49</strain>
    </source>
</reference>
<sequence>MTRLALVRRSRGIAQIELARRLGISATVIAQVERGDRRAYPKLRRSLSEAFGVPVEALFDADGWPLLVDVEHVLAVGGK</sequence>
<evidence type="ECO:0000313" key="2">
    <source>
        <dbReference type="EMBL" id="MBT9281304.1"/>
    </source>
</evidence>